<organism evidence="5 6">
    <name type="scientific">Micromonospora saelicesensis</name>
    <dbReference type="NCBI Taxonomy" id="285676"/>
    <lineage>
        <taxon>Bacteria</taxon>
        <taxon>Bacillati</taxon>
        <taxon>Actinomycetota</taxon>
        <taxon>Actinomycetes</taxon>
        <taxon>Micromonosporales</taxon>
        <taxon>Micromonosporaceae</taxon>
        <taxon>Micromonospora</taxon>
    </lineage>
</organism>
<dbReference type="InterPro" id="IPR002347">
    <property type="entry name" value="SDR_fam"/>
</dbReference>
<dbReference type="GO" id="GO:0016616">
    <property type="term" value="F:oxidoreductase activity, acting on the CH-OH group of donors, NAD or NADP as acceptor"/>
    <property type="evidence" value="ECO:0007669"/>
    <property type="project" value="TreeGrafter"/>
</dbReference>
<comment type="caution">
    <text evidence="5">The sequence shown here is derived from an EMBL/GenBank/DDBJ whole genome shotgun (WGS) entry which is preliminary data.</text>
</comment>
<evidence type="ECO:0000256" key="3">
    <source>
        <dbReference type="SAM" id="MobiDB-lite"/>
    </source>
</evidence>
<reference evidence="5 6" key="1">
    <citation type="submission" date="2018-03" db="EMBL/GenBank/DDBJ databases">
        <title>Defining the species Micromonospora saelicesensis and Micromonospora noduli under the framework of genomics.</title>
        <authorList>
            <person name="Riesco R."/>
            <person name="Trujillo M.E."/>
        </authorList>
    </citation>
    <scope>NUCLEOTIDE SEQUENCE [LARGE SCALE GENOMIC DNA]</scope>
    <source>
        <strain evidence="5 6">PSN13</strain>
    </source>
</reference>
<dbReference type="EMBL" id="PYAG01000003">
    <property type="protein sequence ID" value="RAO38330.1"/>
    <property type="molecule type" value="Genomic_DNA"/>
</dbReference>
<dbReference type="Gene3D" id="3.40.50.720">
    <property type="entry name" value="NAD(P)-binding Rossmann-like Domain"/>
    <property type="match status" value="1"/>
</dbReference>
<feature type="compositionally biased region" description="Basic and acidic residues" evidence="3">
    <location>
        <begin position="27"/>
        <end position="39"/>
    </location>
</feature>
<evidence type="ECO:0000256" key="1">
    <source>
        <dbReference type="ARBA" id="ARBA00006484"/>
    </source>
</evidence>
<dbReference type="Proteomes" id="UP000249419">
    <property type="component" value="Unassembled WGS sequence"/>
</dbReference>
<dbReference type="PANTHER" id="PTHR42760:SF133">
    <property type="entry name" value="3-OXOACYL-[ACYL-CARRIER-PROTEIN] REDUCTASE"/>
    <property type="match status" value="1"/>
</dbReference>
<dbReference type="CDD" id="cd05233">
    <property type="entry name" value="SDR_c"/>
    <property type="match status" value="1"/>
</dbReference>
<dbReference type="SMART" id="SM00822">
    <property type="entry name" value="PKS_KR"/>
    <property type="match status" value="1"/>
</dbReference>
<evidence type="ECO:0000313" key="6">
    <source>
        <dbReference type="Proteomes" id="UP000249419"/>
    </source>
</evidence>
<feature type="domain" description="Ketoreductase" evidence="4">
    <location>
        <begin position="60"/>
        <end position="235"/>
    </location>
</feature>
<dbReference type="InterPro" id="IPR036291">
    <property type="entry name" value="NAD(P)-bd_dom_sf"/>
</dbReference>
<gene>
    <name evidence="5" type="ORF">PSN13_00795</name>
</gene>
<dbReference type="SUPFAM" id="SSF51735">
    <property type="entry name" value="NAD(P)-binding Rossmann-fold domains"/>
    <property type="match status" value="1"/>
</dbReference>
<dbReference type="AlphaFoldDB" id="A0A328NWL0"/>
<feature type="region of interest" description="Disordered" evidence="3">
    <location>
        <begin position="27"/>
        <end position="47"/>
    </location>
</feature>
<comment type="similarity">
    <text evidence="1">Belongs to the short-chain dehydrogenases/reductases (SDR) family.</text>
</comment>
<sequence length="286" mass="30203">MTVGLFGAPHADKPFVRMLGIHDSDAEGQCEEKGREHSSDPPSGCSRPWEVPVEHEVVPSALIVTGAGRGIGLAIVRATMSRGLHVYGLDIHVPADVPRGDQGPSWHDVDVADEQQVRSFFADHVKPGSVGGLVNCAGAVERTSIIDADVAEWERMLAVNLSSTFLVIREFVAYAAVPAAIVNVSSVNAHYGHPERLGYAVAKGGVEALTRVTARQLAGRGIRVNTVVPGAIATRMTPDKAAGHRCLLGRCGEPEEVAEAITFLLSPKASYITGSTLHVDGGLGLR</sequence>
<evidence type="ECO:0000256" key="2">
    <source>
        <dbReference type="ARBA" id="ARBA00023002"/>
    </source>
</evidence>
<dbReference type="InterPro" id="IPR020904">
    <property type="entry name" value="Sc_DH/Rdtase_CS"/>
</dbReference>
<protein>
    <submittedName>
        <fullName evidence="5">3-oxoacyl-[acyl-carrier-protein] reductase</fullName>
    </submittedName>
</protein>
<accession>A0A328NWL0</accession>
<dbReference type="RefSeq" id="WP_258400284.1">
    <property type="nucleotide sequence ID" value="NZ_PYAG01000003.1"/>
</dbReference>
<keyword evidence="2" id="KW-0560">Oxidoreductase</keyword>
<dbReference type="PRINTS" id="PR00080">
    <property type="entry name" value="SDRFAMILY"/>
</dbReference>
<dbReference type="FunFam" id="3.40.50.720:FF:000084">
    <property type="entry name" value="Short-chain dehydrogenase reductase"/>
    <property type="match status" value="1"/>
</dbReference>
<evidence type="ECO:0000313" key="5">
    <source>
        <dbReference type="EMBL" id="RAO38330.1"/>
    </source>
</evidence>
<name>A0A328NWL0_9ACTN</name>
<dbReference type="PRINTS" id="PR00081">
    <property type="entry name" value="GDHRDH"/>
</dbReference>
<evidence type="ECO:0000259" key="4">
    <source>
        <dbReference type="SMART" id="SM00822"/>
    </source>
</evidence>
<dbReference type="PANTHER" id="PTHR42760">
    <property type="entry name" value="SHORT-CHAIN DEHYDROGENASES/REDUCTASES FAMILY MEMBER"/>
    <property type="match status" value="1"/>
</dbReference>
<proteinExistence type="inferred from homology"/>
<dbReference type="Pfam" id="PF13561">
    <property type="entry name" value="adh_short_C2"/>
    <property type="match status" value="1"/>
</dbReference>
<dbReference type="PROSITE" id="PS00061">
    <property type="entry name" value="ADH_SHORT"/>
    <property type="match status" value="1"/>
</dbReference>
<dbReference type="InterPro" id="IPR057326">
    <property type="entry name" value="KR_dom"/>
</dbReference>